<proteinExistence type="inferred from homology"/>
<feature type="domain" description="DNA polymerase III delta subunit-like C-terminal" evidence="10">
    <location>
        <begin position="221"/>
        <end position="338"/>
    </location>
</feature>
<dbReference type="RefSeq" id="WP_152801297.1">
    <property type="nucleotide sequence ID" value="NZ_WHNX01000003.1"/>
</dbReference>
<evidence type="ECO:0000256" key="7">
    <source>
        <dbReference type="ARBA" id="ARBA00034754"/>
    </source>
</evidence>
<dbReference type="NCBIfam" id="TIGR01128">
    <property type="entry name" value="holA"/>
    <property type="match status" value="1"/>
</dbReference>
<feature type="domain" description="DNA polymerase III delta N-terminal" evidence="9">
    <location>
        <begin position="19"/>
        <end position="140"/>
    </location>
</feature>
<dbReference type="EC" id="2.7.7.7" evidence="1"/>
<dbReference type="Pfam" id="PF06144">
    <property type="entry name" value="DNA_pol3_delta"/>
    <property type="match status" value="1"/>
</dbReference>
<dbReference type="Gene3D" id="1.20.272.10">
    <property type="match status" value="1"/>
</dbReference>
<sequence>MDYKQLMKDIKNNSISKVYLFYGEEFLLSQMLLKNLKKSFISPQYEQLNVTSFDGKTVTVDEIINACETLPFIESKRLVVVNNISVLHGTNSISSKDIDALCNYIGNLPPSSCLVFINKDIDKKRKLYKAILKYGEVVEYNKLSKIDLSRWITKRTHLRKKKIENNALNFFIESSDYLNRDSKMNLSDIENDIEKILAFSKDKAVIELNDIESSIQENTDTNIFKMLELLGKGSISQSLSLLDILIKNGEPPVKILFMIVRQIRLIYHSKLLMDAGYSTNDISKIMGERPFVVTKALNQVKLFSYEKLNAIYEYAAKIDIKMKSTQLDHKLALEMLLVIAN</sequence>
<dbReference type="GO" id="GO:0006261">
    <property type="term" value="P:DNA-templated DNA replication"/>
    <property type="evidence" value="ECO:0007669"/>
    <property type="project" value="TreeGrafter"/>
</dbReference>
<dbReference type="GO" id="GO:0003677">
    <property type="term" value="F:DNA binding"/>
    <property type="evidence" value="ECO:0007669"/>
    <property type="project" value="InterPro"/>
</dbReference>
<keyword evidence="5" id="KW-0235">DNA replication</keyword>
<evidence type="ECO:0000259" key="10">
    <source>
        <dbReference type="Pfam" id="PF21694"/>
    </source>
</evidence>
<dbReference type="InterPro" id="IPR027417">
    <property type="entry name" value="P-loop_NTPase"/>
</dbReference>
<organism evidence="11 12">
    <name type="scientific">Alkalibaculum sporogenes</name>
    <dbReference type="NCBI Taxonomy" id="2655001"/>
    <lineage>
        <taxon>Bacteria</taxon>
        <taxon>Bacillati</taxon>
        <taxon>Bacillota</taxon>
        <taxon>Clostridia</taxon>
        <taxon>Eubacteriales</taxon>
        <taxon>Eubacteriaceae</taxon>
        <taxon>Alkalibaculum</taxon>
    </lineage>
</organism>
<dbReference type="Gene3D" id="1.10.8.60">
    <property type="match status" value="1"/>
</dbReference>
<evidence type="ECO:0000256" key="3">
    <source>
        <dbReference type="ARBA" id="ARBA00022679"/>
    </source>
</evidence>
<evidence type="ECO:0000313" key="11">
    <source>
        <dbReference type="EMBL" id="MPW24628.1"/>
    </source>
</evidence>
<evidence type="ECO:0000256" key="6">
    <source>
        <dbReference type="ARBA" id="ARBA00022932"/>
    </source>
</evidence>
<dbReference type="InterPro" id="IPR008921">
    <property type="entry name" value="DNA_pol3_clamp-load_cplx_C"/>
</dbReference>
<keyword evidence="4 11" id="KW-0548">Nucleotidyltransferase</keyword>
<gene>
    <name evidence="11" type="primary">holA</name>
    <name evidence="11" type="ORF">GC105_02320</name>
</gene>
<dbReference type="SUPFAM" id="SSF52540">
    <property type="entry name" value="P-loop containing nucleoside triphosphate hydrolases"/>
    <property type="match status" value="1"/>
</dbReference>
<protein>
    <recommendedName>
        <fullName evidence="2">DNA polymerase III subunit delta</fullName>
        <ecNumber evidence="1">2.7.7.7</ecNumber>
    </recommendedName>
</protein>
<comment type="catalytic activity">
    <reaction evidence="8">
        <text>DNA(n) + a 2'-deoxyribonucleoside 5'-triphosphate = DNA(n+1) + diphosphate</text>
        <dbReference type="Rhea" id="RHEA:22508"/>
        <dbReference type="Rhea" id="RHEA-COMP:17339"/>
        <dbReference type="Rhea" id="RHEA-COMP:17340"/>
        <dbReference type="ChEBI" id="CHEBI:33019"/>
        <dbReference type="ChEBI" id="CHEBI:61560"/>
        <dbReference type="ChEBI" id="CHEBI:173112"/>
        <dbReference type="EC" id="2.7.7.7"/>
    </reaction>
</comment>
<accession>A0A6A7K5D6</accession>
<dbReference type="GO" id="GO:0003887">
    <property type="term" value="F:DNA-directed DNA polymerase activity"/>
    <property type="evidence" value="ECO:0007669"/>
    <property type="project" value="UniProtKB-KW"/>
</dbReference>
<dbReference type="Proteomes" id="UP000440004">
    <property type="component" value="Unassembled WGS sequence"/>
</dbReference>
<evidence type="ECO:0000256" key="8">
    <source>
        <dbReference type="ARBA" id="ARBA00049244"/>
    </source>
</evidence>
<dbReference type="SUPFAM" id="SSF48019">
    <property type="entry name" value="post-AAA+ oligomerization domain-like"/>
    <property type="match status" value="1"/>
</dbReference>
<dbReference type="InterPro" id="IPR010372">
    <property type="entry name" value="DNA_pol3_delta_N"/>
</dbReference>
<keyword evidence="12" id="KW-1185">Reference proteome</keyword>
<dbReference type="Pfam" id="PF21694">
    <property type="entry name" value="DNA_pol3_delta_C"/>
    <property type="match status" value="1"/>
</dbReference>
<dbReference type="InterPro" id="IPR048466">
    <property type="entry name" value="DNA_pol3_delta-like_C"/>
</dbReference>
<dbReference type="GO" id="GO:0009360">
    <property type="term" value="C:DNA polymerase III complex"/>
    <property type="evidence" value="ECO:0007669"/>
    <property type="project" value="InterPro"/>
</dbReference>
<reference evidence="11 12" key="1">
    <citation type="submission" date="2019-10" db="EMBL/GenBank/DDBJ databases">
        <title>Alkalibaculum tamaniensis sp.nov., a new alkaliphilic acetogen, isolated on methoxylated aromatics from a mud volcano.</title>
        <authorList>
            <person name="Khomyakova M.A."/>
            <person name="Merkel A.Y."/>
            <person name="Bonch-Osmolovskaya E.A."/>
            <person name="Slobodkin A.I."/>
        </authorList>
    </citation>
    <scope>NUCLEOTIDE SEQUENCE [LARGE SCALE GENOMIC DNA]</scope>
    <source>
        <strain evidence="11 12">M08DMB</strain>
    </source>
</reference>
<comment type="caution">
    <text evidence="11">The sequence shown here is derived from an EMBL/GenBank/DDBJ whole genome shotgun (WGS) entry which is preliminary data.</text>
</comment>
<dbReference type="InterPro" id="IPR005790">
    <property type="entry name" value="DNA_polIII_delta"/>
</dbReference>
<evidence type="ECO:0000256" key="1">
    <source>
        <dbReference type="ARBA" id="ARBA00012417"/>
    </source>
</evidence>
<dbReference type="PANTHER" id="PTHR34388:SF1">
    <property type="entry name" value="DNA POLYMERASE III SUBUNIT DELTA"/>
    <property type="match status" value="1"/>
</dbReference>
<dbReference type="PANTHER" id="PTHR34388">
    <property type="entry name" value="DNA POLYMERASE III SUBUNIT DELTA"/>
    <property type="match status" value="1"/>
</dbReference>
<name>A0A6A7K5D6_9FIRM</name>
<evidence type="ECO:0000256" key="4">
    <source>
        <dbReference type="ARBA" id="ARBA00022695"/>
    </source>
</evidence>
<dbReference type="EMBL" id="WHNX01000003">
    <property type="protein sequence ID" value="MPW24628.1"/>
    <property type="molecule type" value="Genomic_DNA"/>
</dbReference>
<comment type="similarity">
    <text evidence="7">Belongs to the DNA polymerase HolA subunit family.</text>
</comment>
<evidence type="ECO:0000259" key="9">
    <source>
        <dbReference type="Pfam" id="PF06144"/>
    </source>
</evidence>
<keyword evidence="3 11" id="KW-0808">Transferase</keyword>
<evidence type="ECO:0000256" key="2">
    <source>
        <dbReference type="ARBA" id="ARBA00017703"/>
    </source>
</evidence>
<evidence type="ECO:0000313" key="12">
    <source>
        <dbReference type="Proteomes" id="UP000440004"/>
    </source>
</evidence>
<dbReference type="AlphaFoldDB" id="A0A6A7K5D6"/>
<evidence type="ECO:0000256" key="5">
    <source>
        <dbReference type="ARBA" id="ARBA00022705"/>
    </source>
</evidence>
<dbReference type="Gene3D" id="3.40.50.300">
    <property type="entry name" value="P-loop containing nucleotide triphosphate hydrolases"/>
    <property type="match status" value="1"/>
</dbReference>
<keyword evidence="6" id="KW-0239">DNA-directed DNA polymerase</keyword>